<feature type="repeat" description="PPR" evidence="2">
    <location>
        <begin position="103"/>
        <end position="137"/>
    </location>
</feature>
<dbReference type="Pfam" id="PF01535">
    <property type="entry name" value="PPR"/>
    <property type="match status" value="6"/>
</dbReference>
<dbReference type="Pfam" id="PF13041">
    <property type="entry name" value="PPR_2"/>
    <property type="match status" value="1"/>
</dbReference>
<evidence type="ECO:0000259" key="4">
    <source>
        <dbReference type="PROSITE" id="PS50108"/>
    </source>
</evidence>
<dbReference type="InterPro" id="IPR000095">
    <property type="entry name" value="CRIB_dom"/>
</dbReference>
<proteinExistence type="predicted"/>
<dbReference type="InParanoid" id="A0A7J7DHQ2"/>
<feature type="region of interest" description="Disordered" evidence="3">
    <location>
        <begin position="449"/>
        <end position="470"/>
    </location>
</feature>
<dbReference type="PROSITE" id="PS51375">
    <property type="entry name" value="PPR"/>
    <property type="match status" value="3"/>
</dbReference>
<dbReference type="PANTHER" id="PTHR47926">
    <property type="entry name" value="PENTATRICOPEPTIDE REPEAT-CONTAINING PROTEIN"/>
    <property type="match status" value="1"/>
</dbReference>
<dbReference type="InterPro" id="IPR002885">
    <property type="entry name" value="PPR_rpt"/>
</dbReference>
<dbReference type="InterPro" id="IPR011990">
    <property type="entry name" value="TPR-like_helical_dom_sf"/>
</dbReference>
<dbReference type="CDD" id="cd00132">
    <property type="entry name" value="CRIB"/>
    <property type="match status" value="1"/>
</dbReference>
<evidence type="ECO:0000313" key="5">
    <source>
        <dbReference type="EMBL" id="KAF5745887.1"/>
    </source>
</evidence>
<evidence type="ECO:0000256" key="1">
    <source>
        <dbReference type="ARBA" id="ARBA00022737"/>
    </source>
</evidence>
<dbReference type="AlphaFoldDB" id="A0A7J7DHQ2"/>
<dbReference type="Pfam" id="PF00786">
    <property type="entry name" value="PBD"/>
    <property type="match status" value="1"/>
</dbReference>
<feature type="repeat" description="PPR" evidence="2">
    <location>
        <begin position="235"/>
        <end position="269"/>
    </location>
</feature>
<name>A0A7J7DHQ2_TRIWF</name>
<reference evidence="5 6" key="1">
    <citation type="journal article" date="2020" name="Nat. Commun.">
        <title>Genome of Tripterygium wilfordii and identification of cytochrome P450 involved in triptolide biosynthesis.</title>
        <authorList>
            <person name="Tu L."/>
            <person name="Su P."/>
            <person name="Zhang Z."/>
            <person name="Gao L."/>
            <person name="Wang J."/>
            <person name="Hu T."/>
            <person name="Zhou J."/>
            <person name="Zhang Y."/>
            <person name="Zhao Y."/>
            <person name="Liu Y."/>
            <person name="Song Y."/>
            <person name="Tong Y."/>
            <person name="Lu Y."/>
            <person name="Yang J."/>
            <person name="Xu C."/>
            <person name="Jia M."/>
            <person name="Peters R.J."/>
            <person name="Huang L."/>
            <person name="Gao W."/>
        </authorList>
    </citation>
    <scope>NUCLEOTIDE SEQUENCE [LARGE SCALE GENOMIC DNA]</scope>
    <source>
        <strain evidence="6">cv. XIE 37</strain>
        <tissue evidence="5">Leaf</tissue>
    </source>
</reference>
<gene>
    <name evidence="5" type="ORF">HS088_TW06G00052</name>
</gene>
<dbReference type="PROSITE" id="PS50108">
    <property type="entry name" value="CRIB"/>
    <property type="match status" value="1"/>
</dbReference>
<keyword evidence="1" id="KW-0677">Repeat</keyword>
<sequence>MRWACSITNPLLKRVQFPSLVTIATDGVVNTLEFFHQYQTRSHGSSVSGDYTNVLMVEALHAQSVKDGSLQNLSMNNYLLDLYVKSSNLHCAHKLFDEMPTQDVRSWTILVSGFARNGYPTVVFECFRKMQTEGVCPNQITLSIVFKCCSSLREFRNGMAIHGWILRNGIAEDIVLENSILDHYVKCRAFDYAIRLFGLMKQKDTVSWNIMIGAYLLLGDVEKSVDLFRSLPFKDVASWNTLLNGLTRNGFERAAVKLLYEMVESGPPLNEFSFSVALVMVSSLSILKLGKQIHSQVLRLGIHNDGFIRNSLVDMYCKCGKMGEALAIFRKMPMENLTVQSEKAATYDKSMEEIVLCSSIVSGYVRNGDYKDAMKTFSTLVCKHVKVDGFTLTSIVSACANARNLGYGRQVHGYIQKVGQKTKNQEKCFCANGENLVIAHNIVQHRGHLLERQSGTKEDDEESSSSDHSMKNSMRFLQSLPKPHISTGFHRLFRTLSHLFVYKEDMEDGDLEMEMEIGGPTDVKHVTHIGWDNLIGPELLSLPSPTSPPPPKQFE</sequence>
<dbReference type="GO" id="GO:0009451">
    <property type="term" value="P:RNA modification"/>
    <property type="evidence" value="ECO:0007669"/>
    <property type="project" value="InterPro"/>
</dbReference>
<dbReference type="PANTHER" id="PTHR47926:SF347">
    <property type="entry name" value="PENTATRICOPEPTIDE REPEAT-CONTAINING PROTEIN"/>
    <property type="match status" value="1"/>
</dbReference>
<dbReference type="NCBIfam" id="TIGR00756">
    <property type="entry name" value="PPR"/>
    <property type="match status" value="5"/>
</dbReference>
<evidence type="ECO:0000313" key="6">
    <source>
        <dbReference type="Proteomes" id="UP000593562"/>
    </source>
</evidence>
<organism evidence="5 6">
    <name type="scientific">Tripterygium wilfordii</name>
    <name type="common">Thunder God vine</name>
    <dbReference type="NCBI Taxonomy" id="458696"/>
    <lineage>
        <taxon>Eukaryota</taxon>
        <taxon>Viridiplantae</taxon>
        <taxon>Streptophyta</taxon>
        <taxon>Embryophyta</taxon>
        <taxon>Tracheophyta</taxon>
        <taxon>Spermatophyta</taxon>
        <taxon>Magnoliopsida</taxon>
        <taxon>eudicotyledons</taxon>
        <taxon>Gunneridae</taxon>
        <taxon>Pentapetalae</taxon>
        <taxon>rosids</taxon>
        <taxon>fabids</taxon>
        <taxon>Celastrales</taxon>
        <taxon>Celastraceae</taxon>
        <taxon>Tripterygium</taxon>
    </lineage>
</organism>
<keyword evidence="6" id="KW-1185">Reference proteome</keyword>
<comment type="caution">
    <text evidence="5">The sequence shown here is derived from an EMBL/GenBank/DDBJ whole genome shotgun (WGS) entry which is preliminary data.</text>
</comment>
<feature type="repeat" description="PPR" evidence="2">
    <location>
        <begin position="305"/>
        <end position="339"/>
    </location>
</feature>
<evidence type="ECO:0000256" key="2">
    <source>
        <dbReference type="PROSITE-ProRule" id="PRU00708"/>
    </source>
</evidence>
<dbReference type="Proteomes" id="UP000593562">
    <property type="component" value="Unassembled WGS sequence"/>
</dbReference>
<evidence type="ECO:0000256" key="3">
    <source>
        <dbReference type="SAM" id="MobiDB-lite"/>
    </source>
</evidence>
<dbReference type="Gene3D" id="1.25.40.10">
    <property type="entry name" value="Tetratricopeptide repeat domain"/>
    <property type="match status" value="3"/>
</dbReference>
<protein>
    <submittedName>
        <fullName evidence="5">Putative pentatricopeptide repeat-containing protein</fullName>
    </submittedName>
</protein>
<feature type="domain" description="CRIB" evidence="4">
    <location>
        <begin position="517"/>
        <end position="530"/>
    </location>
</feature>
<dbReference type="GO" id="GO:0003723">
    <property type="term" value="F:RNA binding"/>
    <property type="evidence" value="ECO:0007669"/>
    <property type="project" value="InterPro"/>
</dbReference>
<dbReference type="InterPro" id="IPR046960">
    <property type="entry name" value="PPR_At4g14850-like_plant"/>
</dbReference>
<accession>A0A7J7DHQ2</accession>
<dbReference type="EMBL" id="JAAARO010000006">
    <property type="protein sequence ID" value="KAF5745887.1"/>
    <property type="molecule type" value="Genomic_DNA"/>
</dbReference>